<comment type="similarity">
    <text evidence="1 9 10 11">Belongs to the TRAFAC class TrmE-Era-EngA-EngB-Septin-like GTPase superfamily. EngA (Der) GTPase family.</text>
</comment>
<dbReference type="InterPro" id="IPR032859">
    <property type="entry name" value="KH_dom-like"/>
</dbReference>
<keyword evidence="6 9" id="KW-0342">GTP-binding</keyword>
<accession>A0A3M8H5A3</accession>
<dbReference type="RefSeq" id="WP_122973061.1">
    <property type="nucleotide sequence ID" value="NZ_RHLQ01000044.1"/>
</dbReference>
<dbReference type="Pfam" id="PF01926">
    <property type="entry name" value="MMR_HSR1"/>
    <property type="match status" value="2"/>
</dbReference>
<dbReference type="Gene3D" id="3.40.50.300">
    <property type="entry name" value="P-loop containing nucleotide triphosphate hydrolases"/>
    <property type="match status" value="2"/>
</dbReference>
<evidence type="ECO:0000313" key="13">
    <source>
        <dbReference type="EMBL" id="RNC97592.1"/>
    </source>
</evidence>
<evidence type="ECO:0000256" key="1">
    <source>
        <dbReference type="ARBA" id="ARBA00008279"/>
    </source>
</evidence>
<dbReference type="GO" id="GO:0043022">
    <property type="term" value="F:ribosome binding"/>
    <property type="evidence" value="ECO:0007669"/>
    <property type="project" value="TreeGrafter"/>
</dbReference>
<name>A0A3M8H5A3_9BACI</name>
<comment type="caution">
    <text evidence="13">The sequence shown here is derived from an EMBL/GenBank/DDBJ whole genome shotgun (WGS) entry which is preliminary data.</text>
</comment>
<dbReference type="NCBIfam" id="TIGR03594">
    <property type="entry name" value="GTPase_EngA"/>
    <property type="match status" value="1"/>
</dbReference>
<evidence type="ECO:0000256" key="7">
    <source>
        <dbReference type="ARBA" id="ARBA00032345"/>
    </source>
</evidence>
<dbReference type="FunFam" id="3.40.50.300:FF:000040">
    <property type="entry name" value="GTPase Der"/>
    <property type="match status" value="1"/>
</dbReference>
<dbReference type="InterPro" id="IPR016484">
    <property type="entry name" value="GTPase_Der"/>
</dbReference>
<dbReference type="InterPro" id="IPR015946">
    <property type="entry name" value="KH_dom-like_a/b"/>
</dbReference>
<dbReference type="InterPro" id="IPR031166">
    <property type="entry name" value="G_ENGA"/>
</dbReference>
<evidence type="ECO:0000256" key="8">
    <source>
        <dbReference type="ARBA" id="ARBA00053470"/>
    </source>
</evidence>
<gene>
    <name evidence="9" type="primary">der</name>
    <name evidence="13" type="ORF">EC501_14670</name>
</gene>
<evidence type="ECO:0000256" key="11">
    <source>
        <dbReference type="RuleBase" id="RU004481"/>
    </source>
</evidence>
<comment type="function">
    <text evidence="8 9 11">GTPase that plays an essential role in the late steps of ribosome biogenesis.</text>
</comment>
<organism evidence="13 14">
    <name type="scientific">Lysinibacillus halotolerans</name>
    <dbReference type="NCBI Taxonomy" id="1368476"/>
    <lineage>
        <taxon>Bacteria</taxon>
        <taxon>Bacillati</taxon>
        <taxon>Bacillota</taxon>
        <taxon>Bacilli</taxon>
        <taxon>Bacillales</taxon>
        <taxon>Bacillaceae</taxon>
        <taxon>Lysinibacillus</taxon>
    </lineage>
</organism>
<proteinExistence type="inferred from homology"/>
<comment type="subunit">
    <text evidence="9">Associates with the 50S ribosomal subunit.</text>
</comment>
<evidence type="ECO:0000313" key="14">
    <source>
        <dbReference type="Proteomes" id="UP000279909"/>
    </source>
</evidence>
<feature type="binding site" evidence="9">
    <location>
        <begin position="119"/>
        <end position="122"/>
    </location>
    <ligand>
        <name>GTP</name>
        <dbReference type="ChEBI" id="CHEBI:37565"/>
        <label>1</label>
    </ligand>
</feature>
<evidence type="ECO:0000256" key="3">
    <source>
        <dbReference type="ARBA" id="ARBA00022517"/>
    </source>
</evidence>
<dbReference type="InterPro" id="IPR005225">
    <property type="entry name" value="Small_GTP-bd"/>
</dbReference>
<dbReference type="CDD" id="cd01894">
    <property type="entry name" value="EngA1"/>
    <property type="match status" value="1"/>
</dbReference>
<dbReference type="FunFam" id="3.30.300.20:FF:000004">
    <property type="entry name" value="GTPase Der"/>
    <property type="match status" value="1"/>
</dbReference>
<feature type="binding site" evidence="9">
    <location>
        <begin position="182"/>
        <end position="189"/>
    </location>
    <ligand>
        <name>GTP</name>
        <dbReference type="ChEBI" id="CHEBI:37565"/>
        <label>2</label>
    </ligand>
</feature>
<dbReference type="FunFam" id="3.40.50.300:FF:000057">
    <property type="entry name" value="GTPase Der"/>
    <property type="match status" value="1"/>
</dbReference>
<evidence type="ECO:0000256" key="5">
    <source>
        <dbReference type="ARBA" id="ARBA00022741"/>
    </source>
</evidence>
<feature type="binding site" evidence="9">
    <location>
        <begin position="294"/>
        <end position="297"/>
    </location>
    <ligand>
        <name>GTP</name>
        <dbReference type="ChEBI" id="CHEBI:37565"/>
        <label>2</label>
    </ligand>
</feature>
<feature type="binding site" evidence="9">
    <location>
        <begin position="229"/>
        <end position="233"/>
    </location>
    <ligand>
        <name>GTP</name>
        <dbReference type="ChEBI" id="CHEBI:37565"/>
        <label>2</label>
    </ligand>
</feature>
<dbReference type="PIRSF" id="PIRSF006485">
    <property type="entry name" value="GTP-binding_EngA"/>
    <property type="match status" value="1"/>
</dbReference>
<dbReference type="CDD" id="cd01895">
    <property type="entry name" value="EngA2"/>
    <property type="match status" value="1"/>
</dbReference>
<dbReference type="InterPro" id="IPR027417">
    <property type="entry name" value="P-loop_NTPase"/>
</dbReference>
<dbReference type="PANTHER" id="PTHR43834:SF6">
    <property type="entry name" value="GTPASE DER"/>
    <property type="match status" value="1"/>
</dbReference>
<dbReference type="HAMAP" id="MF_00195">
    <property type="entry name" value="GTPase_Der"/>
    <property type="match status" value="1"/>
</dbReference>
<dbReference type="SUPFAM" id="SSF52540">
    <property type="entry name" value="P-loop containing nucleoside triphosphate hydrolases"/>
    <property type="match status" value="2"/>
</dbReference>
<feature type="domain" description="EngA-type G" evidence="12">
    <location>
        <begin position="176"/>
        <end position="351"/>
    </location>
</feature>
<feature type="domain" description="EngA-type G" evidence="12">
    <location>
        <begin position="4"/>
        <end position="167"/>
    </location>
</feature>
<evidence type="ECO:0000259" key="12">
    <source>
        <dbReference type="PROSITE" id="PS51712"/>
    </source>
</evidence>
<keyword evidence="14" id="KW-1185">Reference proteome</keyword>
<dbReference type="OrthoDB" id="9805918at2"/>
<dbReference type="NCBIfam" id="TIGR00231">
    <property type="entry name" value="small_GTP"/>
    <property type="match status" value="2"/>
</dbReference>
<evidence type="ECO:0000256" key="2">
    <source>
        <dbReference type="ARBA" id="ARBA00020953"/>
    </source>
</evidence>
<evidence type="ECO:0000256" key="10">
    <source>
        <dbReference type="PROSITE-ProRule" id="PRU01049"/>
    </source>
</evidence>
<dbReference type="InterPro" id="IPR006073">
    <property type="entry name" value="GTP-bd"/>
</dbReference>
<evidence type="ECO:0000256" key="9">
    <source>
        <dbReference type="HAMAP-Rule" id="MF_00195"/>
    </source>
</evidence>
<dbReference type="EMBL" id="RHLQ01000044">
    <property type="protein sequence ID" value="RNC97592.1"/>
    <property type="molecule type" value="Genomic_DNA"/>
</dbReference>
<feature type="binding site" evidence="9">
    <location>
        <begin position="10"/>
        <end position="17"/>
    </location>
    <ligand>
        <name>GTP</name>
        <dbReference type="ChEBI" id="CHEBI:37565"/>
        <label>1</label>
    </ligand>
</feature>
<dbReference type="GO" id="GO:0005525">
    <property type="term" value="F:GTP binding"/>
    <property type="evidence" value="ECO:0007669"/>
    <property type="project" value="UniProtKB-UniRule"/>
</dbReference>
<reference evidence="13 14" key="1">
    <citation type="journal article" date="2014" name="Int. J. Syst. Evol. Microbiol.">
        <title>Lysinibacillus halotolerans sp. nov., isolated from saline-alkaline soil.</title>
        <authorList>
            <person name="Kong D."/>
            <person name="Wang Y."/>
            <person name="Zhao B."/>
            <person name="Li Y."/>
            <person name="Song J."/>
            <person name="Zhai Y."/>
            <person name="Zhang C."/>
            <person name="Wang H."/>
            <person name="Chen X."/>
            <person name="Zhao B."/>
            <person name="Ruan Z."/>
        </authorList>
    </citation>
    <scope>NUCLEOTIDE SEQUENCE [LARGE SCALE GENOMIC DNA]</scope>
    <source>
        <strain evidence="13 14">MCCC 1A12703</strain>
    </source>
</reference>
<dbReference type="Proteomes" id="UP000279909">
    <property type="component" value="Unassembled WGS sequence"/>
</dbReference>
<keyword evidence="5 9" id="KW-0547">Nucleotide-binding</keyword>
<keyword evidence="3 9" id="KW-0690">Ribosome biogenesis</keyword>
<dbReference type="AlphaFoldDB" id="A0A3M8H5A3"/>
<dbReference type="Pfam" id="PF14714">
    <property type="entry name" value="KH_dom-like"/>
    <property type="match status" value="1"/>
</dbReference>
<sequence>MTKPVIAIVGRPNVGKSTIFNRIVGERVSIVEDIPGVTRDRIYSSADWLTHEFNIIDTGGIEIGDEPFLDQIRSQAEIAIQEADVIIFMTNGREGVTLADEQVAKILYKTKKPVVLAVNKIDNPDMREMIYDFYALGFGEPFPISGSHGLGIGDLLDECAKHFPKEDEEQYPDDTIKFSLIGRPNVGKSSLVNAFLGQERVIVSDIAGTTRDAIDTPYSYDGQDYVIIDTAGMRKKGKVYETTEKYSVLRALRAIERSDVVLVVLNGEEGIQEQDKKIAGYAHEAGKAVIIVVNKWDAVEKDEKTMNLYTQQIREHFLYLHYAPIIFVSAKTKQRVHQILNIVQRVSENHAMRIQSSILNEVIEDAVARNPAPRDKGRRLRIYYTTQVAVKPPTFVTFVNDPELMHFSYERFLENRIRETFDFEGTPIRLIARARE</sequence>
<evidence type="ECO:0000256" key="4">
    <source>
        <dbReference type="ARBA" id="ARBA00022737"/>
    </source>
</evidence>
<dbReference type="PANTHER" id="PTHR43834">
    <property type="entry name" value="GTPASE DER"/>
    <property type="match status" value="1"/>
</dbReference>
<evidence type="ECO:0000256" key="6">
    <source>
        <dbReference type="ARBA" id="ARBA00023134"/>
    </source>
</evidence>
<protein>
    <recommendedName>
        <fullName evidence="2 9">GTPase Der</fullName>
    </recommendedName>
    <alternativeName>
        <fullName evidence="7 9">GTP-binding protein EngA</fullName>
    </alternativeName>
</protein>
<keyword evidence="4 11" id="KW-0677">Repeat</keyword>
<dbReference type="Gene3D" id="3.30.300.20">
    <property type="match status" value="1"/>
</dbReference>
<dbReference type="PROSITE" id="PS51712">
    <property type="entry name" value="G_ENGA"/>
    <property type="match status" value="2"/>
</dbReference>
<feature type="binding site" evidence="9">
    <location>
        <begin position="57"/>
        <end position="61"/>
    </location>
    <ligand>
        <name>GTP</name>
        <dbReference type="ChEBI" id="CHEBI:37565"/>
        <label>1</label>
    </ligand>
</feature>
<dbReference type="GO" id="GO:0042254">
    <property type="term" value="P:ribosome biogenesis"/>
    <property type="evidence" value="ECO:0007669"/>
    <property type="project" value="UniProtKB-KW"/>
</dbReference>